<dbReference type="InterPro" id="IPR052048">
    <property type="entry name" value="ST_Response_Regulator"/>
</dbReference>
<dbReference type="SMART" id="SM00448">
    <property type="entry name" value="REC"/>
    <property type="match status" value="1"/>
</dbReference>
<organism evidence="3 4">
    <name type="scientific">Teredinibacter turnerae (strain ATCC 39867 / T7901)</name>
    <dbReference type="NCBI Taxonomy" id="377629"/>
    <lineage>
        <taxon>Bacteria</taxon>
        <taxon>Pseudomonadati</taxon>
        <taxon>Pseudomonadota</taxon>
        <taxon>Gammaproteobacteria</taxon>
        <taxon>Cellvibrionales</taxon>
        <taxon>Cellvibrionaceae</taxon>
        <taxon>Teredinibacter</taxon>
    </lineage>
</organism>
<dbReference type="InterPro" id="IPR001789">
    <property type="entry name" value="Sig_transdc_resp-reg_receiver"/>
</dbReference>
<dbReference type="eggNOG" id="COG0745">
    <property type="taxonomic scope" value="Bacteria"/>
</dbReference>
<dbReference type="EMBL" id="CP001614">
    <property type="protein sequence ID" value="ACR11127.1"/>
    <property type="molecule type" value="Genomic_DNA"/>
</dbReference>
<dbReference type="PANTHER" id="PTHR43228:SF1">
    <property type="entry name" value="TWO-COMPONENT RESPONSE REGULATOR ARR22"/>
    <property type="match status" value="1"/>
</dbReference>
<evidence type="ECO:0000313" key="3">
    <source>
        <dbReference type="EMBL" id="ACR11127.1"/>
    </source>
</evidence>
<dbReference type="HOGENOM" id="CLU_1140972_0_0_6"/>
<protein>
    <submittedName>
        <fullName evidence="3">Response regulator receiver domain protein</fullName>
    </submittedName>
</protein>
<accession>C5BMN0</accession>
<proteinExistence type="predicted"/>
<reference evidence="3 4" key="1">
    <citation type="journal article" date="2009" name="PLoS ONE">
        <title>The complete genome of Teredinibacter turnerae T7901: an intracellular endosymbiont of marine wood-boring bivalves (shipworms).</title>
        <authorList>
            <person name="Yang J.C."/>
            <person name="Madupu R."/>
            <person name="Durkin A.S."/>
            <person name="Ekborg N.A."/>
            <person name="Pedamallu C.S."/>
            <person name="Hostetler J.B."/>
            <person name="Radune D."/>
            <person name="Toms B.S."/>
            <person name="Henrissat B."/>
            <person name="Coutinho P.M."/>
            <person name="Schwarz S."/>
            <person name="Field L."/>
            <person name="Trindade-Silva A.E."/>
            <person name="Soares C.A.G."/>
            <person name="Elshahawi S."/>
            <person name="Hanora A."/>
            <person name="Schmidt E.W."/>
            <person name="Haygood M.G."/>
            <person name="Posfai J."/>
            <person name="Benner J."/>
            <person name="Madinger C."/>
            <person name="Nove J."/>
            <person name="Anton B."/>
            <person name="Chaudhary K."/>
            <person name="Foster J."/>
            <person name="Holman A."/>
            <person name="Kumar S."/>
            <person name="Lessard P.A."/>
            <person name="Luyten Y.A."/>
            <person name="Slatko B."/>
            <person name="Wood N."/>
            <person name="Wu B."/>
            <person name="Teplitski M."/>
            <person name="Mougous J.D."/>
            <person name="Ward N."/>
            <person name="Eisen J.A."/>
            <person name="Badger J.H."/>
            <person name="Distel D.L."/>
        </authorList>
    </citation>
    <scope>NUCLEOTIDE SEQUENCE [LARGE SCALE GENOMIC DNA]</scope>
    <source>
        <strain evidence="4">ATCC 39867 / T7901</strain>
    </source>
</reference>
<gene>
    <name evidence="3" type="ordered locus">TERTU_2783</name>
</gene>
<dbReference type="SUPFAM" id="SSF52172">
    <property type="entry name" value="CheY-like"/>
    <property type="match status" value="1"/>
</dbReference>
<dbReference type="PANTHER" id="PTHR43228">
    <property type="entry name" value="TWO-COMPONENT RESPONSE REGULATOR"/>
    <property type="match status" value="1"/>
</dbReference>
<dbReference type="AlphaFoldDB" id="C5BMN0"/>
<keyword evidence="4" id="KW-1185">Reference proteome</keyword>
<feature type="modified residue" description="4-aspartylphosphate" evidence="1">
    <location>
        <position position="130"/>
    </location>
</feature>
<name>C5BMN0_TERTT</name>
<dbReference type="Gene3D" id="3.40.50.2300">
    <property type="match status" value="1"/>
</dbReference>
<dbReference type="Pfam" id="PF00072">
    <property type="entry name" value="Response_reg"/>
    <property type="match status" value="1"/>
</dbReference>
<dbReference type="KEGG" id="ttu:TERTU_2783"/>
<evidence type="ECO:0000256" key="1">
    <source>
        <dbReference type="PROSITE-ProRule" id="PRU00169"/>
    </source>
</evidence>
<dbReference type="Proteomes" id="UP000009080">
    <property type="component" value="Chromosome"/>
</dbReference>
<dbReference type="STRING" id="377629.TERTU_2783"/>
<feature type="domain" description="Response regulatory" evidence="2">
    <location>
        <begin position="80"/>
        <end position="197"/>
    </location>
</feature>
<dbReference type="GO" id="GO:0000160">
    <property type="term" value="P:phosphorelay signal transduction system"/>
    <property type="evidence" value="ECO:0007669"/>
    <property type="project" value="InterPro"/>
</dbReference>
<keyword evidence="1" id="KW-0597">Phosphoprotein</keyword>
<evidence type="ECO:0000259" key="2">
    <source>
        <dbReference type="PROSITE" id="PS50110"/>
    </source>
</evidence>
<sequence length="209" mass="22828">MLTAAECRVVLATVTQRRAWLLKQLDTSTLDDKAREEHMETIKLLDSVIKKLASAIQRAAPPPKPKPAPKRTAITMENLRVLIAEDNADSAELLIDVLGDFGVKNIVHAEDGMAAFDKIKASPFDLILCDWDMPHINGLDVYKKAKASNTLRGAHFIMVTAVSEAARIKEAVQLGVNDYIVKPVDIDTLEAKIRAAFNMAAADNEAPAS</sequence>
<dbReference type="InterPro" id="IPR011006">
    <property type="entry name" value="CheY-like_superfamily"/>
</dbReference>
<evidence type="ECO:0000313" key="4">
    <source>
        <dbReference type="Proteomes" id="UP000009080"/>
    </source>
</evidence>
<dbReference type="OrthoDB" id="5768548at2"/>
<dbReference type="PROSITE" id="PS50110">
    <property type="entry name" value="RESPONSE_REGULATORY"/>
    <property type="match status" value="1"/>
</dbReference>
<dbReference type="RefSeq" id="WP_015817239.1">
    <property type="nucleotide sequence ID" value="NC_012997.1"/>
</dbReference>